<evidence type="ECO:0000256" key="3">
    <source>
        <dbReference type="ARBA" id="ARBA00019418"/>
    </source>
</evidence>
<keyword evidence="9" id="KW-1185">Reference proteome</keyword>
<comment type="caution">
    <text evidence="7">The sequence shown here is derived from an EMBL/GenBank/DDBJ whole genome shotgun (WGS) entry which is preliminary data.</text>
</comment>
<evidence type="ECO:0000313" key="9">
    <source>
        <dbReference type="Proteomes" id="UP001224516"/>
    </source>
</evidence>
<dbReference type="RefSeq" id="WP_043624895.1">
    <property type="nucleotide sequence ID" value="NZ_CAWMOE010000026.1"/>
</dbReference>
<dbReference type="Gene3D" id="1.10.150.250">
    <property type="entry name" value="Flavinator of succinate dehydrogenase"/>
    <property type="match status" value="1"/>
</dbReference>
<dbReference type="InterPro" id="IPR005631">
    <property type="entry name" value="SDH"/>
</dbReference>
<dbReference type="AlphaFoldDB" id="A0A1S1X983"/>
<evidence type="ECO:0000256" key="1">
    <source>
        <dbReference type="ARBA" id="ARBA00004496"/>
    </source>
</evidence>
<dbReference type="SUPFAM" id="SSF109910">
    <property type="entry name" value="YgfY-like"/>
    <property type="match status" value="1"/>
</dbReference>
<gene>
    <name evidence="7" type="ORF">BUE93_05050</name>
    <name evidence="6" type="ORF">QCL97_011710</name>
</gene>
<dbReference type="InterPro" id="IPR036714">
    <property type="entry name" value="SDH_sf"/>
</dbReference>
<dbReference type="GO" id="GO:0005737">
    <property type="term" value="C:cytoplasm"/>
    <property type="evidence" value="ECO:0007669"/>
    <property type="project" value="UniProtKB-SubCell"/>
</dbReference>
<evidence type="ECO:0000256" key="4">
    <source>
        <dbReference type="ARBA" id="ARBA00022490"/>
    </source>
</evidence>
<evidence type="ECO:0000256" key="5">
    <source>
        <dbReference type="ARBA" id="ARBA00023186"/>
    </source>
</evidence>
<reference evidence="7 8" key="1">
    <citation type="submission" date="2017-01" db="EMBL/GenBank/DDBJ databases">
        <title>New insights into the genetic diversity of Chromobacterium isolated from tropical freshwater lake.</title>
        <authorList>
            <person name="Santos A.B."/>
            <person name="Nascimento A.M."/>
            <person name="Da Silva P.C."/>
        </authorList>
    </citation>
    <scope>NUCLEOTIDE SEQUENCE [LARGE SCALE GENOMIC DNA]</scope>
    <source>
        <strain evidence="7 8">56AF</strain>
    </source>
</reference>
<name>A0A1S1X983_9NEIS</name>
<dbReference type="Pfam" id="PF03937">
    <property type="entry name" value="Sdh5"/>
    <property type="match status" value="1"/>
</dbReference>
<dbReference type="PANTHER" id="PTHR39585">
    <property type="entry name" value="FAD ASSEMBLY FACTOR SDHE"/>
    <property type="match status" value="1"/>
</dbReference>
<proteinExistence type="inferred from homology"/>
<evidence type="ECO:0000256" key="2">
    <source>
        <dbReference type="ARBA" id="ARBA00008571"/>
    </source>
</evidence>
<dbReference type="InterPro" id="IPR050531">
    <property type="entry name" value="SdhE_FAD_assembly_factor"/>
</dbReference>
<dbReference type="PANTHER" id="PTHR39585:SF1">
    <property type="entry name" value="FAD ASSEMBLY FACTOR SDHE"/>
    <property type="match status" value="1"/>
</dbReference>
<dbReference type="EMBL" id="JAVFJF020000021">
    <property type="protein sequence ID" value="MEJ8675393.1"/>
    <property type="molecule type" value="Genomic_DNA"/>
</dbReference>
<dbReference type="Proteomes" id="UP001224516">
    <property type="component" value="Unassembled WGS sequence"/>
</dbReference>
<comment type="similarity">
    <text evidence="2">Belongs to the SdhE FAD assembly factor family.</text>
</comment>
<keyword evidence="5" id="KW-0143">Chaperone</keyword>
<protein>
    <recommendedName>
        <fullName evidence="3">FAD assembly factor SdhE</fullName>
    </recommendedName>
</protein>
<organism evidence="7 8">
    <name type="scientific">Chromobacterium amazonense</name>
    <dbReference type="NCBI Taxonomy" id="1382803"/>
    <lineage>
        <taxon>Bacteria</taxon>
        <taxon>Pseudomonadati</taxon>
        <taxon>Pseudomonadota</taxon>
        <taxon>Betaproteobacteria</taxon>
        <taxon>Neisseriales</taxon>
        <taxon>Chromobacteriaceae</taxon>
        <taxon>Chromobacterium</taxon>
    </lineage>
</organism>
<evidence type="ECO:0000313" key="7">
    <source>
        <dbReference type="EMBL" id="PRP71774.1"/>
    </source>
</evidence>
<dbReference type="Proteomes" id="UP000239469">
    <property type="component" value="Unassembled WGS sequence"/>
</dbReference>
<reference evidence="6 9" key="2">
    <citation type="submission" date="2023-12" db="EMBL/GenBank/DDBJ databases">
        <title>Evaluation and characterization of a potential secondary metabolite violacein from indigenous Chromobacterium amazonense SAM215.</title>
        <authorList>
            <person name="Tarafdar M.R."/>
            <person name="Abedin S.M."/>
            <person name="Atiqua A."/>
            <person name="Saha A."/>
            <person name="Khan S.N."/>
        </authorList>
    </citation>
    <scope>NUCLEOTIDE SEQUENCE [LARGE SCALE GENOMIC DNA]</scope>
    <source>
        <strain evidence="6 9">SAM215</strain>
    </source>
</reference>
<evidence type="ECO:0000313" key="8">
    <source>
        <dbReference type="Proteomes" id="UP000239469"/>
    </source>
</evidence>
<evidence type="ECO:0000313" key="6">
    <source>
        <dbReference type="EMBL" id="MEJ8675393.1"/>
    </source>
</evidence>
<dbReference type="EMBL" id="MTBD01000008">
    <property type="protein sequence ID" value="PRP71774.1"/>
    <property type="molecule type" value="Genomic_DNA"/>
</dbReference>
<sequence length="82" mass="9421">MTGYDPIELKRIRWRSRRGLLELDLVLEKFFAGPFERLSPAEIDAYRSLLDLPDTDFLDVVNGKADLDDPEQMAIVAILRSL</sequence>
<keyword evidence="4" id="KW-0963">Cytoplasm</keyword>
<accession>A0A1S1X983</accession>
<dbReference type="OrthoDB" id="9180899at2"/>
<comment type="subcellular location">
    <subcellularLocation>
        <location evidence="1">Cytoplasm</location>
    </subcellularLocation>
</comment>